<keyword evidence="5" id="KW-1185">Reference proteome</keyword>
<dbReference type="InterPro" id="IPR002053">
    <property type="entry name" value="Glyco_hydro_25"/>
</dbReference>
<dbReference type="Gene3D" id="3.20.20.80">
    <property type="entry name" value="Glycosidases"/>
    <property type="match status" value="1"/>
</dbReference>
<dbReference type="InterPro" id="IPR017853">
    <property type="entry name" value="GH"/>
</dbReference>
<keyword evidence="3" id="KW-0326">Glycosidase</keyword>
<dbReference type="PANTHER" id="PTHR34135:SF2">
    <property type="entry name" value="LYSOZYME"/>
    <property type="match status" value="1"/>
</dbReference>
<evidence type="ECO:0000313" key="5">
    <source>
        <dbReference type="Proteomes" id="UP001319045"/>
    </source>
</evidence>
<evidence type="ECO:0000313" key="4">
    <source>
        <dbReference type="EMBL" id="BCS86550.1"/>
    </source>
</evidence>
<dbReference type="SUPFAM" id="SSF51445">
    <property type="entry name" value="(Trans)glycosidases"/>
    <property type="match status" value="1"/>
</dbReference>
<dbReference type="SMART" id="SM00641">
    <property type="entry name" value="Glyco_25"/>
    <property type="match status" value="1"/>
</dbReference>
<proteinExistence type="inferred from homology"/>
<gene>
    <name evidence="4" type="primary">acm</name>
    <name evidence="4" type="ORF">prwr041_24430</name>
</gene>
<dbReference type="CDD" id="cd00599">
    <property type="entry name" value="GH25_muramidase"/>
    <property type="match status" value="1"/>
</dbReference>
<reference evidence="4 5" key="1">
    <citation type="journal article" date="2022" name="Int. J. Syst. Evol. Microbiol.">
        <title>Prevotella herbatica sp. nov., a plant polysaccharide-decomposing anaerobic bacterium isolated from a methanogenic reactor.</title>
        <authorList>
            <person name="Uek A."/>
            <person name="Tonouchi A."/>
            <person name="Kaku N."/>
            <person name="Ueki K."/>
        </authorList>
    </citation>
    <scope>NUCLEOTIDE SEQUENCE [LARGE SCALE GENOMIC DNA]</scope>
    <source>
        <strain evidence="4 5">WR041</strain>
    </source>
</reference>
<dbReference type="Pfam" id="PF01183">
    <property type="entry name" value="Glyco_hydro_25"/>
    <property type="match status" value="1"/>
</dbReference>
<name>A0ABN6EKS0_9BACT</name>
<evidence type="ECO:0000256" key="3">
    <source>
        <dbReference type="ARBA" id="ARBA00023295"/>
    </source>
</evidence>
<dbReference type="PANTHER" id="PTHR34135">
    <property type="entry name" value="LYSOZYME"/>
    <property type="match status" value="1"/>
</dbReference>
<comment type="similarity">
    <text evidence="1">Belongs to the glycosyl hydrolase 25 family.</text>
</comment>
<sequence length="225" mass="26008">MLNTAKYDANWPYTDIDAPFSGDYDGIDISKHQGKIHWDILSKNSHIKFIYIKASEGIYNEDPCYQRNVSEAKKHGFLIGSYHFLSENFSGRRQFNHFNDVADKEQQDLLPLIDVEEEGTEGWSREKIQAELRNFIDACKGEYGKAPIIYCSESYFKDNLSPEFDKYILFIANYTGTPLLPGKPVYDMWQFSKKGHVPGIWNWVDLDKLSPNANLDDLKLTKDTD</sequence>
<dbReference type="EMBL" id="AP024484">
    <property type="protein sequence ID" value="BCS86550.1"/>
    <property type="molecule type" value="Genomic_DNA"/>
</dbReference>
<evidence type="ECO:0000256" key="1">
    <source>
        <dbReference type="ARBA" id="ARBA00010646"/>
    </source>
</evidence>
<dbReference type="PROSITE" id="PS51904">
    <property type="entry name" value="GLYCOSYL_HYDROL_F25_2"/>
    <property type="match status" value="1"/>
</dbReference>
<dbReference type="InterPro" id="IPR018077">
    <property type="entry name" value="Glyco_hydro_fam25_subgr"/>
</dbReference>
<keyword evidence="2" id="KW-0378">Hydrolase</keyword>
<accession>A0ABN6EKS0</accession>
<organism evidence="4 5">
    <name type="scientific">Prevotella herbatica</name>
    <dbReference type="NCBI Taxonomy" id="2801997"/>
    <lineage>
        <taxon>Bacteria</taxon>
        <taxon>Pseudomonadati</taxon>
        <taxon>Bacteroidota</taxon>
        <taxon>Bacteroidia</taxon>
        <taxon>Bacteroidales</taxon>
        <taxon>Prevotellaceae</taxon>
        <taxon>Prevotella</taxon>
    </lineage>
</organism>
<evidence type="ECO:0000256" key="2">
    <source>
        <dbReference type="ARBA" id="ARBA00022801"/>
    </source>
</evidence>
<protein>
    <submittedName>
        <fullName evidence="4">Lysozyme</fullName>
    </submittedName>
</protein>
<dbReference type="Proteomes" id="UP001319045">
    <property type="component" value="Chromosome"/>
</dbReference>